<comment type="similarity">
    <text evidence="1">Belongs to the HicA mRNA interferase family.</text>
</comment>
<accession>A0A0S4Q223</accession>
<keyword evidence="4" id="KW-0255">Endonuclease</keyword>
<keyword evidence="7" id="KW-0346">Stress response</keyword>
<dbReference type="Proteomes" id="UP000065734">
    <property type="component" value="Chromosome I"/>
</dbReference>
<evidence type="ECO:0000256" key="1">
    <source>
        <dbReference type="ARBA" id="ARBA00006620"/>
    </source>
</evidence>
<dbReference type="Pfam" id="PF07927">
    <property type="entry name" value="HicA_toxin"/>
    <property type="match status" value="1"/>
</dbReference>
<name>A0A0S4Q223_BLAVI</name>
<gene>
    <name evidence="8" type="ORF">BVIRIDIS_05380</name>
</gene>
<keyword evidence="2" id="KW-1277">Toxin-antitoxin system</keyword>
<evidence type="ECO:0000313" key="9">
    <source>
        <dbReference type="Proteomes" id="UP000065734"/>
    </source>
</evidence>
<keyword evidence="6" id="KW-0694">RNA-binding</keyword>
<evidence type="ECO:0000256" key="7">
    <source>
        <dbReference type="ARBA" id="ARBA00023016"/>
    </source>
</evidence>
<keyword evidence="3" id="KW-0540">Nuclease</keyword>
<dbReference type="STRING" id="1079.BVIR_1095"/>
<reference evidence="9" key="1">
    <citation type="journal article" date="2016" name="Genome Announc.">
        <title>Revised genome sequence of the purple photosynthetic bacterium Blastochloris viridis.</title>
        <authorList>
            <person name="Liu L.N."/>
            <person name="Faulkner M."/>
            <person name="Liu X."/>
            <person name="Huang F."/>
            <person name="Darby A.C."/>
            <person name="Hall N."/>
        </authorList>
    </citation>
    <scope>NUCLEOTIDE SEQUENCE [LARGE SCALE GENOMIC DNA]</scope>
    <source>
        <strain evidence="9">ATCC 19567 / DSM 133 / F</strain>
    </source>
</reference>
<dbReference type="Gene3D" id="3.30.920.30">
    <property type="entry name" value="Hypothetical protein"/>
    <property type="match status" value="1"/>
</dbReference>
<sequence length="54" mass="6191">MEQDGWIYVGATGSHYHFRHPAKPGKVTVPHPRKDLHPKTARSIFRMAGLKEPR</sequence>
<dbReference type="GO" id="GO:0016787">
    <property type="term" value="F:hydrolase activity"/>
    <property type="evidence" value="ECO:0007669"/>
    <property type="project" value="UniProtKB-KW"/>
</dbReference>
<dbReference type="PATRIC" id="fig|1079.7.peg.568"/>
<dbReference type="SUPFAM" id="SSF54786">
    <property type="entry name" value="YcfA/nrd intein domain"/>
    <property type="match status" value="1"/>
</dbReference>
<evidence type="ECO:0000256" key="2">
    <source>
        <dbReference type="ARBA" id="ARBA00022649"/>
    </source>
</evidence>
<evidence type="ECO:0000313" key="8">
    <source>
        <dbReference type="EMBL" id="CUU41545.1"/>
    </source>
</evidence>
<dbReference type="GO" id="GO:0003729">
    <property type="term" value="F:mRNA binding"/>
    <property type="evidence" value="ECO:0007669"/>
    <property type="project" value="InterPro"/>
</dbReference>
<dbReference type="GO" id="GO:0004519">
    <property type="term" value="F:endonuclease activity"/>
    <property type="evidence" value="ECO:0007669"/>
    <property type="project" value="UniProtKB-KW"/>
</dbReference>
<protein>
    <submittedName>
        <fullName evidence="8">YcfA-like protein</fullName>
    </submittedName>
</protein>
<proteinExistence type="inferred from homology"/>
<dbReference type="InterPro" id="IPR012933">
    <property type="entry name" value="HicA_mRNA_interferase"/>
</dbReference>
<dbReference type="InterPro" id="IPR038570">
    <property type="entry name" value="HicA_sf"/>
</dbReference>
<dbReference type="AlphaFoldDB" id="A0A0S4Q223"/>
<organism evidence="8 9">
    <name type="scientific">Blastochloris viridis</name>
    <name type="common">Rhodopseudomonas viridis</name>
    <dbReference type="NCBI Taxonomy" id="1079"/>
    <lineage>
        <taxon>Bacteria</taxon>
        <taxon>Pseudomonadati</taxon>
        <taxon>Pseudomonadota</taxon>
        <taxon>Alphaproteobacteria</taxon>
        <taxon>Hyphomicrobiales</taxon>
        <taxon>Blastochloridaceae</taxon>
        <taxon>Blastochloris</taxon>
    </lineage>
</organism>
<keyword evidence="9" id="KW-1185">Reference proteome</keyword>
<evidence type="ECO:0000256" key="6">
    <source>
        <dbReference type="ARBA" id="ARBA00022884"/>
    </source>
</evidence>
<evidence type="ECO:0000256" key="3">
    <source>
        <dbReference type="ARBA" id="ARBA00022722"/>
    </source>
</evidence>
<dbReference type="EMBL" id="LN907867">
    <property type="protein sequence ID" value="CUU41545.1"/>
    <property type="molecule type" value="Genomic_DNA"/>
</dbReference>
<evidence type="ECO:0000256" key="5">
    <source>
        <dbReference type="ARBA" id="ARBA00022801"/>
    </source>
</evidence>
<evidence type="ECO:0000256" key="4">
    <source>
        <dbReference type="ARBA" id="ARBA00022759"/>
    </source>
</evidence>
<keyword evidence="5" id="KW-0378">Hydrolase</keyword>